<dbReference type="InterPro" id="IPR017938">
    <property type="entry name" value="Riboflavin_synthase-like_b-brl"/>
</dbReference>
<evidence type="ECO:0000256" key="14">
    <source>
        <dbReference type="ARBA" id="ARBA00049679"/>
    </source>
</evidence>
<evidence type="ECO:0000256" key="13">
    <source>
        <dbReference type="ARBA" id="ARBA00047419"/>
    </source>
</evidence>
<dbReference type="SUPFAM" id="SSF52343">
    <property type="entry name" value="Ferredoxin reductase-like, C-terminal NADP-linked domain"/>
    <property type="match status" value="1"/>
</dbReference>
<keyword evidence="6 15" id="KW-0288">FMN</keyword>
<dbReference type="PRINTS" id="PR00369">
    <property type="entry name" value="FLAVODOXIN"/>
</dbReference>
<evidence type="ECO:0000259" key="18">
    <source>
        <dbReference type="PROSITE" id="PS50902"/>
    </source>
</evidence>
<feature type="binding site" description="axial binding residue" evidence="16">
    <location>
        <position position="305"/>
    </location>
    <ligand>
        <name>heme b</name>
        <dbReference type="ChEBI" id="CHEBI:60344"/>
    </ligand>
    <ligandPart>
        <name>Fe</name>
        <dbReference type="ChEBI" id="CHEBI:18248"/>
    </ligandPart>
</feature>
<dbReference type="Pfam" id="PF00258">
    <property type="entry name" value="Flavodoxin_1"/>
    <property type="match status" value="1"/>
</dbReference>
<dbReference type="Gene3D" id="3.90.340.10">
    <property type="entry name" value="Nitric Oxide Synthase, Chain A, domain 1"/>
    <property type="match status" value="1"/>
</dbReference>
<keyword evidence="20" id="KW-1185">Reference proteome</keyword>
<evidence type="ECO:0000256" key="15">
    <source>
        <dbReference type="PIRNR" id="PIRNR000333"/>
    </source>
</evidence>
<comment type="function">
    <text evidence="15">Produces nitric oxide (NO) which is a messenger molecule with diverse functions.</text>
</comment>
<dbReference type="PROSITE" id="PS60001">
    <property type="entry name" value="NOS"/>
    <property type="match status" value="1"/>
</dbReference>
<dbReference type="PRINTS" id="PR00371">
    <property type="entry name" value="FPNCR"/>
</dbReference>
<evidence type="ECO:0000256" key="17">
    <source>
        <dbReference type="SAM" id="MobiDB-lite"/>
    </source>
</evidence>
<dbReference type="InterPro" id="IPR050607">
    <property type="entry name" value="NOS"/>
</dbReference>
<dbReference type="SUPFAM" id="SSF52218">
    <property type="entry name" value="Flavoproteins"/>
    <property type="match status" value="1"/>
</dbReference>
<evidence type="ECO:0000256" key="7">
    <source>
        <dbReference type="ARBA" id="ARBA00022723"/>
    </source>
</evidence>
<evidence type="ECO:0000256" key="1">
    <source>
        <dbReference type="ARBA" id="ARBA00001950"/>
    </source>
</evidence>
<dbReference type="InterPro" id="IPR017927">
    <property type="entry name" value="FAD-bd_FR_type"/>
</dbReference>
<dbReference type="PROSITE" id="PS50902">
    <property type="entry name" value="FLAVODOXIN_LIKE"/>
    <property type="match status" value="1"/>
</dbReference>
<dbReference type="Gene3D" id="6.10.250.410">
    <property type="match status" value="1"/>
</dbReference>
<keyword evidence="9 15" id="KW-0521">NADP</keyword>
<dbReference type="Pfam" id="PF02898">
    <property type="entry name" value="NO_synthase"/>
    <property type="match status" value="1"/>
</dbReference>
<dbReference type="InterPro" id="IPR044944">
    <property type="entry name" value="NOS_dom_3"/>
</dbReference>
<dbReference type="SUPFAM" id="SSF56512">
    <property type="entry name" value="Nitric oxide (NO) synthase oxygenase domain"/>
    <property type="match status" value="1"/>
</dbReference>
<dbReference type="GO" id="GO:0010181">
    <property type="term" value="F:FMN binding"/>
    <property type="evidence" value="ECO:0007669"/>
    <property type="project" value="InterPro"/>
</dbReference>
<dbReference type="KEGG" id="pmrn:116939115"/>
<dbReference type="Gene3D" id="3.40.50.360">
    <property type="match status" value="1"/>
</dbReference>
<evidence type="ECO:0000256" key="11">
    <source>
        <dbReference type="ARBA" id="ARBA00023002"/>
    </source>
</evidence>
<gene>
    <name evidence="21" type="primary">LOC116939115</name>
</gene>
<dbReference type="Pfam" id="PF00175">
    <property type="entry name" value="NAD_binding_1"/>
    <property type="match status" value="1"/>
</dbReference>
<dbReference type="Proteomes" id="UP001318040">
    <property type="component" value="Chromosome 5"/>
</dbReference>
<keyword evidence="8 15" id="KW-0274">FAD</keyword>
<dbReference type="InterPro" id="IPR004030">
    <property type="entry name" value="NOS_N"/>
</dbReference>
<dbReference type="Gene3D" id="3.40.50.80">
    <property type="entry name" value="Nucleotide-binding domain of ferredoxin-NADP reductase (FNR) module"/>
    <property type="match status" value="1"/>
</dbReference>
<evidence type="ECO:0000256" key="10">
    <source>
        <dbReference type="ARBA" id="ARBA00022860"/>
    </source>
</evidence>
<feature type="compositionally biased region" description="Basic and acidic residues" evidence="17">
    <location>
        <begin position="96"/>
        <end position="113"/>
    </location>
</feature>
<feature type="region of interest" description="Disordered" evidence="17">
    <location>
        <begin position="96"/>
        <end position="127"/>
    </location>
</feature>
<comment type="cofactor">
    <cofactor evidence="1">
        <name>(6R)-L-erythro-5,6,7,8-tetrahydrobiopterin</name>
        <dbReference type="ChEBI" id="CHEBI:59560"/>
    </cofactor>
</comment>
<comment type="similarity">
    <text evidence="3 15">Belongs to the NOS family.</text>
</comment>
<dbReference type="InterPro" id="IPR001433">
    <property type="entry name" value="OxRdtase_FAD/NAD-bd"/>
</dbReference>
<comment type="cofactor">
    <cofactor evidence="15">
        <name>FAD</name>
        <dbReference type="ChEBI" id="CHEBI:57692"/>
    </cofactor>
    <text evidence="15">Binds 1 FAD.</text>
</comment>
<dbReference type="FunFam" id="3.90.440.10:FF:000001">
    <property type="entry name" value="Endothelial nitric oxide synthase"/>
    <property type="match status" value="1"/>
</dbReference>
<dbReference type="FunFam" id="3.40.50.80:FF:000003">
    <property type="entry name" value="Nitric oxide synthase"/>
    <property type="match status" value="1"/>
</dbReference>
<dbReference type="GO" id="GO:0050661">
    <property type="term" value="F:NADP binding"/>
    <property type="evidence" value="ECO:0007669"/>
    <property type="project" value="InterPro"/>
</dbReference>
<dbReference type="InterPro" id="IPR023173">
    <property type="entry name" value="NADPH_Cyt_P450_Rdtase_alpha"/>
</dbReference>
<dbReference type="GO" id="GO:0050660">
    <property type="term" value="F:flavin adenine dinucleotide binding"/>
    <property type="evidence" value="ECO:0007669"/>
    <property type="project" value="InterPro"/>
</dbReference>
<evidence type="ECO:0000259" key="19">
    <source>
        <dbReference type="PROSITE" id="PS51384"/>
    </source>
</evidence>
<evidence type="ECO:0000256" key="8">
    <source>
        <dbReference type="ARBA" id="ARBA00022827"/>
    </source>
</evidence>
<keyword evidence="5" id="KW-0285">Flavoprotein</keyword>
<keyword evidence="11 15" id="KW-0560">Oxidoreductase</keyword>
<dbReference type="InterPro" id="IPR003097">
    <property type="entry name" value="CysJ-like_FAD-binding"/>
</dbReference>
<dbReference type="GO" id="GO:1903522">
    <property type="term" value="P:regulation of blood circulation"/>
    <property type="evidence" value="ECO:0007669"/>
    <property type="project" value="UniProtKB-ARBA"/>
</dbReference>
<dbReference type="Gene3D" id="2.40.30.10">
    <property type="entry name" value="Translation factors"/>
    <property type="match status" value="1"/>
</dbReference>
<evidence type="ECO:0000256" key="4">
    <source>
        <dbReference type="ARBA" id="ARBA00022617"/>
    </source>
</evidence>
<keyword evidence="4 15" id="KW-0349">Heme</keyword>
<dbReference type="InterPro" id="IPR012144">
    <property type="entry name" value="NOS_euk"/>
</dbReference>
<dbReference type="PIRSF" id="PIRSF000333">
    <property type="entry name" value="NOS"/>
    <property type="match status" value="1"/>
</dbReference>
<evidence type="ECO:0000256" key="5">
    <source>
        <dbReference type="ARBA" id="ARBA00022630"/>
    </source>
</evidence>
<dbReference type="InterPro" id="IPR039261">
    <property type="entry name" value="FNR_nucleotide-bd"/>
</dbReference>
<comment type="cofactor">
    <cofactor evidence="2 15">
        <name>heme b</name>
        <dbReference type="ChEBI" id="CHEBI:60344"/>
    </cofactor>
</comment>
<dbReference type="InterPro" id="IPR001709">
    <property type="entry name" value="Flavoprot_Pyr_Nucl_cyt_Rdtase"/>
</dbReference>
<dbReference type="InterPro" id="IPR008254">
    <property type="entry name" value="Flavodoxin/NO_synth"/>
</dbReference>
<dbReference type="PANTHER" id="PTHR43410">
    <property type="entry name" value="NITRIC OXIDE SYNTHASE OXYGENASE"/>
    <property type="match status" value="1"/>
</dbReference>
<evidence type="ECO:0000256" key="9">
    <source>
        <dbReference type="ARBA" id="ARBA00022857"/>
    </source>
</evidence>
<dbReference type="SUPFAM" id="SSF63380">
    <property type="entry name" value="Riboflavin synthase domain-like"/>
    <property type="match status" value="1"/>
</dbReference>
<sequence length="1304" mass="144703">MENVETTPRADVDGEGIEQGEIEGHGFIERLSGVEKAVGSLGKNCKTMEPEKESHGKRLNALFEDGGTERGELGTILGATTSEERNEPPRVVAEWERGKGHDGGDIGRVEPLDRAACSSPRGTDERSDLEICREMEIAEMNNEIKRERRDSGRDEVEDLYAPQATRQPEKLTLGPPKALPKTPCGHVKLRNRESGSVLPDTLHLSALGARWRVPCGEWACHSSVMYPEQIVRVPREAPRPAPELLGLATEFLSQYYSSIKRLGSPAHLERLEEVRREVELTAAYRLHDTELIFGAKTAWRNASRCVGRIQWAKLQVFDARCCHAAHEMFNYICNHIKYATNRGNLRSAITIFPARTGPGNDFRIWNSQLISYAGYQREGGDITGDPANVEFTEICSRLGWRGPGGRFDVLPLVLQAGSSKPELFEIPPELVLQVPLRHPRLEWFAELGLRWYALPAVSSMLLEVGGLEFPACPFSGWYVGTEIGVRDLCDSGRYDVLEAVAVRMGLDIRNVSSLWKDQALVEINIAVLHSFQLDRVTIVDHHSVTDSFMKHLETEGRVRGGCPADWVWIVPPISGSLTPVFHQEMLNYILTPAFFHQPEAWKSCNWNNGNETGTRRKQIGFKKLAKAVKFSAQLMGKAMARRVRAIILYATETGKSQAFANSLCEIFKHAFDAKVMCMQDYDVVHLEHEALVLLVTSTFGNGDPPENGQKFWLSLLEMQHPLTSHAEEQRFKVSRVPPQLERPRLAFTEGALLRSNTLESVEPLANVRFSVFGLGSSAYPRLCAFARALDGLLGTLGGERIMARGEGDELCGQEEAFRSWARGAFEAACDVFCVREDVNLDQASATLLYAESDFKPERYRLVPVSSSLSLKQGYTYTHRKKVVGAKLLSCQNLQSPDSGRRTVLVRLDTLEQRELRYRPGDHVGIFPANAATLVRQLMRRIEGTPQAEQVVSVEVLEETATPTGAVTKWVEVSRLPPCTISDALSRFLDISSPPSARFLQQLASLAADVTDRDSLLLLGKGGPEYETWRREGNCTIPEALDQFPSVRVPACLLITQLPLLQPRYYSISSSPHLYPRQIHLTVAVVKYRTRGGGGPVRNGICSTWLEAVGLGEEVPCFVRVAPGFHLPSDPSLPCILIGPGTGIAPFRGFWQQRLFDMQTTGVPSPAMVLVFGCRSESHDHIYKEEIKDALQKGVLKSAHVAYSRQPGCPKRYVQDVVLEELGEELSLVLSDVGGHVYVCGDVTMAQGVQTALQEVLGRTRGLSPQQAAQLLSAMKDNNRYHEDIFGAKYSSLDSSNPGYTSGTK</sequence>
<dbReference type="CDD" id="cd00795">
    <property type="entry name" value="NOS_oxygenase_euk"/>
    <property type="match status" value="1"/>
</dbReference>
<feature type="domain" description="Flavodoxin-like" evidence="18">
    <location>
        <begin position="645"/>
        <end position="825"/>
    </location>
</feature>
<dbReference type="Gene3D" id="1.20.990.10">
    <property type="entry name" value="NADPH-cytochrome p450 Reductase, Chain A, domain 3"/>
    <property type="match status" value="1"/>
</dbReference>
<dbReference type="EC" id="1.14.13.39" evidence="15"/>
<keyword evidence="12 15" id="KW-0408">Iron</keyword>
<evidence type="ECO:0000256" key="12">
    <source>
        <dbReference type="ARBA" id="ARBA00023004"/>
    </source>
</evidence>
<dbReference type="GO" id="GO:0004517">
    <property type="term" value="F:nitric-oxide synthase activity"/>
    <property type="evidence" value="ECO:0007669"/>
    <property type="project" value="UniProtKB-EC"/>
</dbReference>
<proteinExistence type="inferred from homology"/>
<dbReference type="GO" id="GO:0005516">
    <property type="term" value="F:calmodulin binding"/>
    <property type="evidence" value="ECO:0007669"/>
    <property type="project" value="UniProtKB-KW"/>
</dbReference>
<keyword evidence="10 15" id="KW-0112">Calmodulin-binding</keyword>
<comment type="catalytic activity">
    <reaction evidence="13">
        <text>2 L-arginine + 3 NADPH + 4 O2 + H(+) = 2 L-citrulline + 2 nitric oxide + 3 NADP(+) + 4 H2O</text>
        <dbReference type="Rhea" id="RHEA:19897"/>
        <dbReference type="ChEBI" id="CHEBI:15377"/>
        <dbReference type="ChEBI" id="CHEBI:15378"/>
        <dbReference type="ChEBI" id="CHEBI:15379"/>
        <dbReference type="ChEBI" id="CHEBI:16480"/>
        <dbReference type="ChEBI" id="CHEBI:32682"/>
        <dbReference type="ChEBI" id="CHEBI:57743"/>
        <dbReference type="ChEBI" id="CHEBI:57783"/>
        <dbReference type="ChEBI" id="CHEBI:58349"/>
        <dbReference type="EC" id="1.14.13.39"/>
    </reaction>
    <physiologicalReaction direction="left-to-right" evidence="13">
        <dbReference type="Rhea" id="RHEA:19898"/>
    </physiologicalReaction>
</comment>
<evidence type="ECO:0000256" key="16">
    <source>
        <dbReference type="PIRSR" id="PIRSR000333-1"/>
    </source>
</evidence>
<feature type="domain" description="FAD-binding FR-type" evidence="19">
    <location>
        <begin position="880"/>
        <end position="1127"/>
    </location>
</feature>
<accession>A0AAJ7SQU6</accession>
<dbReference type="InterPro" id="IPR029039">
    <property type="entry name" value="Flavoprotein-like_sf"/>
</dbReference>
<evidence type="ECO:0000256" key="2">
    <source>
        <dbReference type="ARBA" id="ARBA00001970"/>
    </source>
</evidence>
<dbReference type="GO" id="GO:0046872">
    <property type="term" value="F:metal ion binding"/>
    <property type="evidence" value="ECO:0007669"/>
    <property type="project" value="UniProtKB-KW"/>
</dbReference>
<dbReference type="GO" id="GO:0020037">
    <property type="term" value="F:heme binding"/>
    <property type="evidence" value="ECO:0007669"/>
    <property type="project" value="InterPro"/>
</dbReference>
<organism evidence="20 21">
    <name type="scientific">Petromyzon marinus</name>
    <name type="common">Sea lamprey</name>
    <dbReference type="NCBI Taxonomy" id="7757"/>
    <lineage>
        <taxon>Eukaryota</taxon>
        <taxon>Metazoa</taxon>
        <taxon>Chordata</taxon>
        <taxon>Craniata</taxon>
        <taxon>Vertebrata</taxon>
        <taxon>Cyclostomata</taxon>
        <taxon>Hyperoartia</taxon>
        <taxon>Petromyzontiformes</taxon>
        <taxon>Petromyzontidae</taxon>
        <taxon>Petromyzon</taxon>
    </lineage>
</organism>
<dbReference type="RefSeq" id="XP_032802968.1">
    <property type="nucleotide sequence ID" value="XM_032947077.1"/>
</dbReference>
<dbReference type="PANTHER" id="PTHR43410:SF1">
    <property type="entry name" value="NITRIC OXIDE SYNTHASE"/>
    <property type="match status" value="1"/>
</dbReference>
<dbReference type="Gene3D" id="3.90.440.10">
    <property type="entry name" value="Nitric Oxide Synthase,Heme Domain,Chain A domain 2"/>
    <property type="match status" value="1"/>
</dbReference>
<dbReference type="Gene3D" id="3.90.1230.10">
    <property type="entry name" value="Nitric Oxide Synthase, Chain A, domain 3"/>
    <property type="match status" value="1"/>
</dbReference>
<reference evidence="21" key="1">
    <citation type="submission" date="2025-08" db="UniProtKB">
        <authorList>
            <consortium name="RefSeq"/>
        </authorList>
    </citation>
    <scope>IDENTIFICATION</scope>
    <source>
        <tissue evidence="21">Sperm</tissue>
    </source>
</reference>
<feature type="region of interest" description="Disordered" evidence="17">
    <location>
        <begin position="163"/>
        <end position="183"/>
    </location>
</feature>
<name>A0AAJ7SQU6_PETMA</name>
<keyword evidence="7 15" id="KW-0479">Metal-binding</keyword>
<evidence type="ECO:0000313" key="21">
    <source>
        <dbReference type="RefSeq" id="XP_032802968.1"/>
    </source>
</evidence>
<evidence type="ECO:0000256" key="6">
    <source>
        <dbReference type="ARBA" id="ARBA00022643"/>
    </source>
</evidence>
<evidence type="ECO:0000313" key="20">
    <source>
        <dbReference type="Proteomes" id="UP001318040"/>
    </source>
</evidence>
<dbReference type="InterPro" id="IPR036119">
    <property type="entry name" value="NOS_N_sf"/>
</dbReference>
<dbReference type="GO" id="GO:0006809">
    <property type="term" value="P:nitric oxide biosynthetic process"/>
    <property type="evidence" value="ECO:0007669"/>
    <property type="project" value="InterPro"/>
</dbReference>
<dbReference type="InterPro" id="IPR001094">
    <property type="entry name" value="Flavdoxin-like"/>
</dbReference>
<dbReference type="InterPro" id="IPR044940">
    <property type="entry name" value="NOS_dom_2"/>
</dbReference>
<comment type="subunit">
    <text evidence="14">Homodimer. Interacts with NOSIP and NOSTRIN. Interacts with HSP90AB1. Forms a complex with ASL, ASS1 and SLC7A1; the complex regulates cell-autonomous L-arginine synthesis and citrulline recycling while channeling extracellular L-arginine to nitric oxide synthesis pathway.</text>
</comment>
<comment type="cofactor">
    <cofactor evidence="15">
        <name>FMN</name>
        <dbReference type="ChEBI" id="CHEBI:58210"/>
    </cofactor>
    <text evidence="15">Binds 1 FMN.</text>
</comment>
<dbReference type="Pfam" id="PF00667">
    <property type="entry name" value="FAD_binding_1"/>
    <property type="match status" value="1"/>
</dbReference>
<protein>
    <recommendedName>
        <fullName evidence="15">Nitric oxide synthase</fullName>
        <ecNumber evidence="15">1.14.13.39</ecNumber>
    </recommendedName>
</protein>
<feature type="region of interest" description="Disordered" evidence="17">
    <location>
        <begin position="1"/>
        <end position="23"/>
    </location>
</feature>
<dbReference type="InterPro" id="IPR044943">
    <property type="entry name" value="NOS_dom_1"/>
</dbReference>
<dbReference type="FunFam" id="1.20.990.10:FF:000002">
    <property type="entry name" value="Nitric oxide synthase"/>
    <property type="match status" value="1"/>
</dbReference>
<evidence type="ECO:0000256" key="3">
    <source>
        <dbReference type="ARBA" id="ARBA00006267"/>
    </source>
</evidence>
<dbReference type="PROSITE" id="PS51384">
    <property type="entry name" value="FAD_FR"/>
    <property type="match status" value="1"/>
</dbReference>